<evidence type="ECO:0000256" key="1">
    <source>
        <dbReference type="ARBA" id="ARBA00001933"/>
    </source>
</evidence>
<sequence length="560" mass="60089">MSSVPVDFVNGVVAAAPSSSSSPPSLNRADEVKELLDALLNPLILPFIRAADIDAASKHTGKSLPIPSISPSSSGTPRTSLVEHLPPKKLQSLLLSEENNAFLKIEGQERGGKDGLVKTVRTLLGYSVNTWDLGFLDKLYGGTNAVGVVSELLLATLNTNAHVYQVSPVLTLIEKHTAKYLSTLFFTPHSSPISKHTGGISQPGGSAANQTAMVVARNTLYPFTKTDGNGSHKFRVFTSAHGHYSLEKAAQIIGLGSKAVISVPVSPSTGEMDASSLRTLVKESKERGETPFFVNATAGTTVLGSFDPFEDISAVCKEEGLWMHIDGSWGGSVALNPEYRESRLKGSWLADSLTVNPHKMLGVPTTCSFLLARDLRKFHKALTLPAGYLFHDVNEVATSAAGKEEEEDEESGINADEIFDLADLTPQCGRRADSLKFFLALKYYGTAHFSSWVATAYDNARYLLDLVKAHPDFVSVTPEPVPCLQVCFYFARGGQLADAERNGRVTSEVAKGLIGRGFMVDYAPGEQGKFFRVVVNGATTKGTLDGLVKGIVEVAGEFGY</sequence>
<dbReference type="GO" id="GO:0016740">
    <property type="term" value="F:transferase activity"/>
    <property type="evidence" value="ECO:0007669"/>
    <property type="project" value="UniProtKB-KW"/>
</dbReference>
<dbReference type="EMBL" id="KZ805306">
    <property type="protein sequence ID" value="PVI06980.1"/>
    <property type="molecule type" value="Genomic_DNA"/>
</dbReference>
<keyword evidence="10" id="KW-1185">Reference proteome</keyword>
<evidence type="ECO:0000256" key="3">
    <source>
        <dbReference type="ARBA" id="ARBA00022793"/>
    </source>
</evidence>
<dbReference type="Proteomes" id="UP000244855">
    <property type="component" value="Unassembled WGS sequence"/>
</dbReference>
<evidence type="ECO:0000256" key="8">
    <source>
        <dbReference type="SAM" id="MobiDB-lite"/>
    </source>
</evidence>
<feature type="compositionally biased region" description="Low complexity" evidence="8">
    <location>
        <begin position="63"/>
        <end position="80"/>
    </location>
</feature>
<dbReference type="GO" id="GO:0005737">
    <property type="term" value="C:cytoplasm"/>
    <property type="evidence" value="ECO:0007669"/>
    <property type="project" value="TreeGrafter"/>
</dbReference>
<gene>
    <name evidence="9" type="ORF">DM02DRAFT_609355</name>
</gene>
<dbReference type="STRING" id="97972.A0A2V1EC73"/>
<dbReference type="InterPro" id="IPR002129">
    <property type="entry name" value="PyrdxlP-dep_de-COase"/>
</dbReference>
<dbReference type="OrthoDB" id="392571at2759"/>
<keyword evidence="4 6" id="KW-0663">Pyridoxal phosphate</keyword>
<dbReference type="SUPFAM" id="SSF53383">
    <property type="entry name" value="PLP-dependent transferases"/>
    <property type="match status" value="1"/>
</dbReference>
<evidence type="ECO:0000256" key="4">
    <source>
        <dbReference type="ARBA" id="ARBA00022898"/>
    </source>
</evidence>
<dbReference type="InterPro" id="IPR015421">
    <property type="entry name" value="PyrdxlP-dep_Trfase_major"/>
</dbReference>
<dbReference type="InterPro" id="IPR015424">
    <property type="entry name" value="PyrdxlP-dep_Trfase"/>
</dbReference>
<reference evidence="9 10" key="1">
    <citation type="journal article" date="2018" name="Sci. Rep.">
        <title>Comparative genomics provides insights into the lifestyle and reveals functional heterogeneity of dark septate endophytic fungi.</title>
        <authorList>
            <person name="Knapp D.G."/>
            <person name="Nemeth J.B."/>
            <person name="Barry K."/>
            <person name="Hainaut M."/>
            <person name="Henrissat B."/>
            <person name="Johnson J."/>
            <person name="Kuo A."/>
            <person name="Lim J.H.P."/>
            <person name="Lipzen A."/>
            <person name="Nolan M."/>
            <person name="Ohm R.A."/>
            <person name="Tamas L."/>
            <person name="Grigoriev I.V."/>
            <person name="Spatafora J.W."/>
            <person name="Nagy L.G."/>
            <person name="Kovacs G.M."/>
        </authorList>
    </citation>
    <scope>NUCLEOTIDE SEQUENCE [LARGE SCALE GENOMIC DNA]</scope>
    <source>
        <strain evidence="9 10">DSE2036</strain>
    </source>
</reference>
<evidence type="ECO:0000256" key="2">
    <source>
        <dbReference type="ARBA" id="ARBA00009533"/>
    </source>
</evidence>
<proteinExistence type="inferred from homology"/>
<dbReference type="Pfam" id="PF00282">
    <property type="entry name" value="Pyridoxal_deC"/>
    <property type="match status" value="1"/>
</dbReference>
<name>A0A2V1EC73_9PLEO</name>
<evidence type="ECO:0000313" key="10">
    <source>
        <dbReference type="Proteomes" id="UP000244855"/>
    </source>
</evidence>
<keyword evidence="3" id="KW-0210">Decarboxylase</keyword>
<keyword evidence="5 7" id="KW-0456">Lyase</keyword>
<dbReference type="AlphaFoldDB" id="A0A2V1EC73"/>
<accession>A0A2V1EC73</accession>
<protein>
    <submittedName>
        <fullName evidence="9">PLP-dependent transferase</fullName>
    </submittedName>
</protein>
<organism evidence="9 10">
    <name type="scientific">Periconia macrospinosa</name>
    <dbReference type="NCBI Taxonomy" id="97972"/>
    <lineage>
        <taxon>Eukaryota</taxon>
        <taxon>Fungi</taxon>
        <taxon>Dikarya</taxon>
        <taxon>Ascomycota</taxon>
        <taxon>Pezizomycotina</taxon>
        <taxon>Dothideomycetes</taxon>
        <taxon>Pleosporomycetidae</taxon>
        <taxon>Pleosporales</taxon>
        <taxon>Massarineae</taxon>
        <taxon>Periconiaceae</taxon>
        <taxon>Periconia</taxon>
    </lineage>
</organism>
<evidence type="ECO:0000313" key="9">
    <source>
        <dbReference type="EMBL" id="PVI06980.1"/>
    </source>
</evidence>
<comment type="similarity">
    <text evidence="2 7">Belongs to the group II decarboxylase family.</text>
</comment>
<feature type="modified residue" description="N6-(pyridoxal phosphate)lysine" evidence="6">
    <location>
        <position position="359"/>
    </location>
</feature>
<dbReference type="Gene3D" id="3.40.640.10">
    <property type="entry name" value="Type I PLP-dependent aspartate aminotransferase-like (Major domain)"/>
    <property type="match status" value="1"/>
</dbReference>
<evidence type="ECO:0000256" key="5">
    <source>
        <dbReference type="ARBA" id="ARBA00023239"/>
    </source>
</evidence>
<dbReference type="Gene3D" id="3.90.1150.170">
    <property type="match status" value="1"/>
</dbReference>
<comment type="cofactor">
    <cofactor evidence="1 6 7">
        <name>pyridoxal 5'-phosphate</name>
        <dbReference type="ChEBI" id="CHEBI:597326"/>
    </cofactor>
</comment>
<evidence type="ECO:0000256" key="6">
    <source>
        <dbReference type="PIRSR" id="PIRSR602129-50"/>
    </source>
</evidence>
<keyword evidence="9" id="KW-0808">Transferase</keyword>
<feature type="region of interest" description="Disordered" evidence="8">
    <location>
        <begin position="59"/>
        <end position="81"/>
    </location>
</feature>
<dbReference type="GO" id="GO:0016831">
    <property type="term" value="F:carboxy-lyase activity"/>
    <property type="evidence" value="ECO:0007669"/>
    <property type="project" value="UniProtKB-KW"/>
</dbReference>
<dbReference type="GO" id="GO:0019752">
    <property type="term" value="P:carboxylic acid metabolic process"/>
    <property type="evidence" value="ECO:0007669"/>
    <property type="project" value="InterPro"/>
</dbReference>
<evidence type="ECO:0000256" key="7">
    <source>
        <dbReference type="RuleBase" id="RU000382"/>
    </source>
</evidence>
<dbReference type="PANTHER" id="PTHR45677:SF8">
    <property type="entry name" value="CYSTEINE SULFINIC ACID DECARBOXYLASE"/>
    <property type="match status" value="1"/>
</dbReference>
<dbReference type="PANTHER" id="PTHR45677">
    <property type="entry name" value="GLUTAMATE DECARBOXYLASE-RELATED"/>
    <property type="match status" value="1"/>
</dbReference>
<dbReference type="GO" id="GO:0030170">
    <property type="term" value="F:pyridoxal phosphate binding"/>
    <property type="evidence" value="ECO:0007669"/>
    <property type="project" value="InterPro"/>
</dbReference>